<sequence>MTSGTATAFKLLVATLAFAGAYFGVTTTRSAAEPDHGTTLVAGTPVRTVVLSARSMPVEARHIPQAGMVTVAAATATASCGRTYHAQAVIDPGPSGDPVVYGWRLQRWSVSAHEWRSYLFSGTDGFMGAQRTVEWYPRVVDNPGWYRVELTVAGKGGVLSEKFQITC</sequence>
<keyword evidence="1" id="KW-0732">Signal</keyword>
<accession>A0ABV9ECR3</accession>
<keyword evidence="3" id="KW-1185">Reference proteome</keyword>
<evidence type="ECO:0000313" key="2">
    <source>
        <dbReference type="EMBL" id="MFC4586175.1"/>
    </source>
</evidence>
<feature type="chain" id="PRO_5046517123" description="Secreted protein" evidence="1">
    <location>
        <begin position="20"/>
        <end position="167"/>
    </location>
</feature>
<name>A0ABV9ECR3_9ACTN</name>
<organism evidence="2 3">
    <name type="scientific">Sphaerisporangium corydalis</name>
    <dbReference type="NCBI Taxonomy" id="1441875"/>
    <lineage>
        <taxon>Bacteria</taxon>
        <taxon>Bacillati</taxon>
        <taxon>Actinomycetota</taxon>
        <taxon>Actinomycetes</taxon>
        <taxon>Streptosporangiales</taxon>
        <taxon>Streptosporangiaceae</taxon>
        <taxon>Sphaerisporangium</taxon>
    </lineage>
</organism>
<feature type="signal peptide" evidence="1">
    <location>
        <begin position="1"/>
        <end position="19"/>
    </location>
</feature>
<dbReference type="RefSeq" id="WP_262841577.1">
    <property type="nucleotide sequence ID" value="NZ_JANZYP010000006.1"/>
</dbReference>
<evidence type="ECO:0000313" key="3">
    <source>
        <dbReference type="Proteomes" id="UP001595891"/>
    </source>
</evidence>
<proteinExistence type="predicted"/>
<dbReference type="EMBL" id="JBHSFN010000004">
    <property type="protein sequence ID" value="MFC4586175.1"/>
    <property type="molecule type" value="Genomic_DNA"/>
</dbReference>
<evidence type="ECO:0000256" key="1">
    <source>
        <dbReference type="SAM" id="SignalP"/>
    </source>
</evidence>
<comment type="caution">
    <text evidence="2">The sequence shown here is derived from an EMBL/GenBank/DDBJ whole genome shotgun (WGS) entry which is preliminary data.</text>
</comment>
<dbReference type="Proteomes" id="UP001595891">
    <property type="component" value="Unassembled WGS sequence"/>
</dbReference>
<gene>
    <name evidence="2" type="ORF">ACFO8L_08830</name>
</gene>
<reference evidence="3" key="1">
    <citation type="journal article" date="2019" name="Int. J. Syst. Evol. Microbiol.">
        <title>The Global Catalogue of Microorganisms (GCM) 10K type strain sequencing project: providing services to taxonomists for standard genome sequencing and annotation.</title>
        <authorList>
            <consortium name="The Broad Institute Genomics Platform"/>
            <consortium name="The Broad Institute Genome Sequencing Center for Infectious Disease"/>
            <person name="Wu L."/>
            <person name="Ma J."/>
        </authorList>
    </citation>
    <scope>NUCLEOTIDE SEQUENCE [LARGE SCALE GENOMIC DNA]</scope>
    <source>
        <strain evidence="3">CCUG 49560</strain>
    </source>
</reference>
<protein>
    <recommendedName>
        <fullName evidence="4">Secreted protein</fullName>
    </recommendedName>
</protein>
<evidence type="ECO:0008006" key="4">
    <source>
        <dbReference type="Google" id="ProtNLM"/>
    </source>
</evidence>